<sequence>MTAPRRFSGDRRRSGVAPSWRRKGVTMHSSDTAELLDLVGALFSLDPEDARMQPVLAELARQSATMASPGAGAGETSHILARLGRPFDRAALHRTYMDLFVGPAPLEAPPWGSVHLDVERSLYGPSTLRLRDFLIREGIAAQAPSSGPEDHFGTLCWIGAWLVTEERLDSFDELLGQHLLPWAPRYLRTLRLAAQARVTSGEETAAFYADAAALAESVLRGVAGHRAVPFPQDAPAAIPDRQEQ</sequence>
<protein>
    <recommendedName>
        <fullName evidence="5">Molecular chaperone TorD</fullName>
    </recommendedName>
</protein>
<proteinExistence type="predicted"/>
<organism evidence="3 4">
    <name type="scientific">Azospirillum ramasamyi</name>
    <dbReference type="NCBI Taxonomy" id="682998"/>
    <lineage>
        <taxon>Bacteria</taxon>
        <taxon>Pseudomonadati</taxon>
        <taxon>Pseudomonadota</taxon>
        <taxon>Alphaproteobacteria</taxon>
        <taxon>Rhodospirillales</taxon>
        <taxon>Azospirillaceae</taxon>
        <taxon>Azospirillum</taxon>
    </lineage>
</organism>
<dbReference type="Proteomes" id="UP000249605">
    <property type="component" value="Plasmid unnamed2"/>
</dbReference>
<dbReference type="InterPro" id="IPR050289">
    <property type="entry name" value="TorD/DmsD_chaperones"/>
</dbReference>
<dbReference type="Gene3D" id="1.10.3480.10">
    <property type="entry name" value="TorD-like"/>
    <property type="match status" value="1"/>
</dbReference>
<dbReference type="InterPro" id="IPR036411">
    <property type="entry name" value="TorD-like_sf"/>
</dbReference>
<evidence type="ECO:0000256" key="1">
    <source>
        <dbReference type="ARBA" id="ARBA00023186"/>
    </source>
</evidence>
<dbReference type="EMBL" id="CP029832">
    <property type="protein sequence ID" value="AWU96834.1"/>
    <property type="molecule type" value="Genomic_DNA"/>
</dbReference>
<keyword evidence="3" id="KW-0614">Plasmid</keyword>
<feature type="region of interest" description="Disordered" evidence="2">
    <location>
        <begin position="1"/>
        <end position="24"/>
    </location>
</feature>
<name>A0A2U9SBH4_9PROT</name>
<evidence type="ECO:0008006" key="5">
    <source>
        <dbReference type="Google" id="ProtNLM"/>
    </source>
</evidence>
<dbReference type="Pfam" id="PF02613">
    <property type="entry name" value="Nitrate_red_del"/>
    <property type="match status" value="1"/>
</dbReference>
<keyword evidence="4" id="KW-1185">Reference proteome</keyword>
<keyword evidence="1" id="KW-0143">Chaperone</keyword>
<dbReference type="PANTHER" id="PTHR34227">
    <property type="entry name" value="CHAPERONE PROTEIN YCDY"/>
    <property type="match status" value="1"/>
</dbReference>
<dbReference type="AlphaFoldDB" id="A0A2U9SBH4"/>
<evidence type="ECO:0000313" key="3">
    <source>
        <dbReference type="EMBL" id="AWU96834.1"/>
    </source>
</evidence>
<evidence type="ECO:0000313" key="4">
    <source>
        <dbReference type="Proteomes" id="UP000249605"/>
    </source>
</evidence>
<geneLocation type="plasmid" evidence="3 4">
    <name>unnamed2</name>
</geneLocation>
<evidence type="ECO:0000256" key="2">
    <source>
        <dbReference type="SAM" id="MobiDB-lite"/>
    </source>
</evidence>
<dbReference type="KEGG" id="azm:DM194_21365"/>
<dbReference type="PANTHER" id="PTHR34227:SF13">
    <property type="entry name" value="TAT PROOFREADING CHAPERONE DMSD-RELATED"/>
    <property type="match status" value="1"/>
</dbReference>
<dbReference type="OrthoDB" id="7849731at2"/>
<dbReference type="SUPFAM" id="SSF89155">
    <property type="entry name" value="TorD-like"/>
    <property type="match status" value="1"/>
</dbReference>
<accession>A0A2U9SBH4</accession>
<dbReference type="InterPro" id="IPR020945">
    <property type="entry name" value="DMSO/NO3_reduct_chaperone"/>
</dbReference>
<gene>
    <name evidence="3" type="ORF">DM194_21365</name>
</gene>
<reference evidence="3 4" key="1">
    <citation type="submission" date="2018-06" db="EMBL/GenBank/DDBJ databases">
        <title>Complete genome sequencing of Azospirillum sp. M2T2B2.</title>
        <authorList>
            <person name="Heo J."/>
            <person name="Kim S.-J."/>
            <person name="Kwon S.-W."/>
            <person name="Anandham R."/>
        </authorList>
    </citation>
    <scope>NUCLEOTIDE SEQUENCE [LARGE SCALE GENOMIC DNA]</scope>
    <source>
        <strain evidence="3 4">M2T2B2</strain>
        <plasmid evidence="3 4">unnamed2</plasmid>
    </source>
</reference>